<comment type="caution">
    <text evidence="1">The sequence shown here is derived from an EMBL/GenBank/DDBJ whole genome shotgun (WGS) entry which is preliminary data.</text>
</comment>
<dbReference type="Proteomes" id="UP000824072">
    <property type="component" value="Unassembled WGS sequence"/>
</dbReference>
<evidence type="ECO:0000313" key="1">
    <source>
        <dbReference type="EMBL" id="HIU33957.1"/>
    </source>
</evidence>
<dbReference type="AlphaFoldDB" id="A0A9D1LCR8"/>
<dbReference type="InterPro" id="IPR024499">
    <property type="entry name" value="Mbeg1-like"/>
</dbReference>
<name>A0A9D1LCR8_9FIRM</name>
<dbReference type="SUPFAM" id="SSF53474">
    <property type="entry name" value="alpha/beta-Hydrolases"/>
    <property type="match status" value="1"/>
</dbReference>
<gene>
    <name evidence="1" type="ORF">IAB02_05285</name>
</gene>
<reference evidence="1" key="2">
    <citation type="journal article" date="2021" name="PeerJ">
        <title>Extensive microbial diversity within the chicken gut microbiome revealed by metagenomics and culture.</title>
        <authorList>
            <person name="Gilroy R."/>
            <person name="Ravi A."/>
            <person name="Getino M."/>
            <person name="Pursley I."/>
            <person name="Horton D.L."/>
            <person name="Alikhan N.F."/>
            <person name="Baker D."/>
            <person name="Gharbi K."/>
            <person name="Hall N."/>
            <person name="Watson M."/>
            <person name="Adriaenssens E.M."/>
            <person name="Foster-Nyarko E."/>
            <person name="Jarju S."/>
            <person name="Secka A."/>
            <person name="Antonio M."/>
            <person name="Oren A."/>
            <person name="Chaudhuri R.R."/>
            <person name="La Ragione R."/>
            <person name="Hildebrand F."/>
            <person name="Pallen M.J."/>
        </authorList>
    </citation>
    <scope>NUCLEOTIDE SEQUENCE</scope>
    <source>
        <strain evidence="1">ChiHcec3-11533</strain>
    </source>
</reference>
<dbReference type="InterPro" id="IPR029058">
    <property type="entry name" value="AB_hydrolase_fold"/>
</dbReference>
<sequence length="289" mass="31593">MNPEMLLNLCSFSYFDLPQNLVRRLETGETVPLAAAAARLKRMNERGTLRCGAYLGNIDAMLDAIAGYSLDILAYENDNRDTGFVAYAFGSGDREVIAAMRGSERAGECAPTNVDWRDNFCAPLVGSVQYAEAARFLDRFPEGSLLATGHSKGGNVALWAQSRAQNPLARAAVFNAQGFAKKELTSEQIARMRRGAVNYVVAGDPVGALLYHPEIRVYIRQVPGTNPHAPNAYTFNAEGWPVRAHRTLASIGIEALSRLLVSLNESDGFVRRALQFLTTRVLRCPNVPA</sequence>
<dbReference type="EMBL" id="DVMU01000118">
    <property type="protein sequence ID" value="HIU33957.1"/>
    <property type="molecule type" value="Genomic_DNA"/>
</dbReference>
<organism evidence="1 2">
    <name type="scientific">Candidatus Pullichristensenella excrementigallinarum</name>
    <dbReference type="NCBI Taxonomy" id="2840907"/>
    <lineage>
        <taxon>Bacteria</taxon>
        <taxon>Bacillati</taxon>
        <taxon>Bacillota</taxon>
        <taxon>Clostridia</taxon>
        <taxon>Candidatus Pullichristensenella</taxon>
    </lineage>
</organism>
<evidence type="ECO:0000313" key="2">
    <source>
        <dbReference type="Proteomes" id="UP000824072"/>
    </source>
</evidence>
<protein>
    <submittedName>
        <fullName evidence="1">DUF2974 domain-containing protein</fullName>
    </submittedName>
</protein>
<dbReference type="Pfam" id="PF11187">
    <property type="entry name" value="Mbeg1-like"/>
    <property type="match status" value="1"/>
</dbReference>
<proteinExistence type="predicted"/>
<reference evidence="1" key="1">
    <citation type="submission" date="2020-10" db="EMBL/GenBank/DDBJ databases">
        <authorList>
            <person name="Gilroy R."/>
        </authorList>
    </citation>
    <scope>NUCLEOTIDE SEQUENCE</scope>
    <source>
        <strain evidence="1">ChiHcec3-11533</strain>
    </source>
</reference>
<accession>A0A9D1LCR8</accession>